<evidence type="ECO:0000256" key="4">
    <source>
        <dbReference type="ARBA" id="ARBA00022481"/>
    </source>
</evidence>
<evidence type="ECO:0000256" key="6">
    <source>
        <dbReference type="ARBA" id="ARBA00022692"/>
    </source>
</evidence>
<dbReference type="GO" id="GO:0015627">
    <property type="term" value="C:type II protein secretion system complex"/>
    <property type="evidence" value="ECO:0007669"/>
    <property type="project" value="InterPro"/>
</dbReference>
<protein>
    <recommendedName>
        <fullName evidence="2">Type II secretion system protein H</fullName>
    </recommendedName>
    <alternativeName>
        <fullName evidence="10">General secretion pathway protein H</fullName>
    </alternativeName>
</protein>
<feature type="domain" description="General secretion pathway GspH" evidence="12">
    <location>
        <begin position="43"/>
        <end position="140"/>
    </location>
</feature>
<dbReference type="InterPro" id="IPR012902">
    <property type="entry name" value="N_methyl_site"/>
</dbReference>
<keyword evidence="5" id="KW-0997">Cell inner membrane</keyword>
<dbReference type="InterPro" id="IPR045584">
    <property type="entry name" value="Pilin-like"/>
</dbReference>
<dbReference type="Proteomes" id="UP000000546">
    <property type="component" value="Chromosome"/>
</dbReference>
<keyword evidence="6 11" id="KW-0812">Transmembrane</keyword>
<evidence type="ECO:0000256" key="7">
    <source>
        <dbReference type="ARBA" id="ARBA00022989"/>
    </source>
</evidence>
<dbReference type="PROSITE" id="PS00409">
    <property type="entry name" value="PROKAR_NTER_METHYL"/>
    <property type="match status" value="1"/>
</dbReference>
<evidence type="ECO:0000256" key="2">
    <source>
        <dbReference type="ARBA" id="ARBA00021549"/>
    </source>
</evidence>
<evidence type="ECO:0000256" key="3">
    <source>
        <dbReference type="ARBA" id="ARBA00022475"/>
    </source>
</evidence>
<evidence type="ECO:0000256" key="9">
    <source>
        <dbReference type="ARBA" id="ARBA00025772"/>
    </source>
</evidence>
<keyword evidence="14" id="KW-1185">Reference proteome</keyword>
<dbReference type="Pfam" id="PF07963">
    <property type="entry name" value="N_methyl"/>
    <property type="match status" value="1"/>
</dbReference>
<reference evidence="13 14" key="1">
    <citation type="journal article" date="2010" name="Appl. Environ. Microbiol.">
        <title>The genome sequence of Psychrobacter arcticus 273-4, a psychroactive Siberian permafrost bacterium, reveals mechanisms for adaptation to low-temperature growth.</title>
        <authorList>
            <person name="Ayala-del-Rio H.L."/>
            <person name="Chain P.S."/>
            <person name="Grzymski J.J."/>
            <person name="Ponder M.A."/>
            <person name="Ivanova N."/>
            <person name="Bergholz P.W."/>
            <person name="Di Bartolo G."/>
            <person name="Hauser L."/>
            <person name="Land M."/>
            <person name="Bakermans C."/>
            <person name="Rodrigues D."/>
            <person name="Klappenbach J."/>
            <person name="Zarka D."/>
            <person name="Larimer F."/>
            <person name="Richardson P."/>
            <person name="Murray A."/>
            <person name="Thomashow M."/>
            <person name="Tiedje J.M."/>
        </authorList>
    </citation>
    <scope>NUCLEOTIDE SEQUENCE [LARGE SCALE GENOMIC DNA]</scope>
    <source>
        <strain evidence="14">DSM 17307 / VKM B-2377 / 273-4</strain>
    </source>
</reference>
<dbReference type="GO" id="GO:0005886">
    <property type="term" value="C:plasma membrane"/>
    <property type="evidence" value="ECO:0007669"/>
    <property type="project" value="UniProtKB-SubCell"/>
</dbReference>
<evidence type="ECO:0000256" key="11">
    <source>
        <dbReference type="SAM" id="Phobius"/>
    </source>
</evidence>
<keyword evidence="3" id="KW-1003">Cell membrane</keyword>
<dbReference type="NCBIfam" id="TIGR02532">
    <property type="entry name" value="IV_pilin_GFxxxE"/>
    <property type="match status" value="1"/>
</dbReference>
<name>Q4FV54_PSYA2</name>
<sequence>MSSSGFTLIELMVTIAVLAIIVSIAAPSISTQLANQRVKSTTATLENALKEAKAESIIRRQKVTVSYNNMSNPKVIILTGSDTNASTIASYNYNASSTLTSSPATATVTFEPSKRVTATITYTICDTNTAANPRQIVVSRVANITNQMGVTC</sequence>
<dbReference type="eggNOG" id="COG4970">
    <property type="taxonomic scope" value="Bacteria"/>
</dbReference>
<dbReference type="EMBL" id="CP000082">
    <property type="protein sequence ID" value="AAZ18104.1"/>
    <property type="molecule type" value="Genomic_DNA"/>
</dbReference>
<dbReference type="InterPro" id="IPR022346">
    <property type="entry name" value="T2SS_GspH"/>
</dbReference>
<dbReference type="KEGG" id="par:Psyc_0233"/>
<proteinExistence type="inferred from homology"/>
<dbReference type="SUPFAM" id="SSF54523">
    <property type="entry name" value="Pili subunits"/>
    <property type="match status" value="1"/>
</dbReference>
<dbReference type="OrthoDB" id="6658850at2"/>
<comment type="subcellular location">
    <subcellularLocation>
        <location evidence="1">Cell inner membrane</location>
        <topology evidence="1">Single-pass membrane protein</topology>
    </subcellularLocation>
</comment>
<evidence type="ECO:0000313" key="14">
    <source>
        <dbReference type="Proteomes" id="UP000000546"/>
    </source>
</evidence>
<keyword evidence="7 11" id="KW-1133">Transmembrane helix</keyword>
<feature type="transmembrane region" description="Helical" evidence="11">
    <location>
        <begin position="6"/>
        <end position="29"/>
    </location>
</feature>
<keyword evidence="4" id="KW-0488">Methylation</keyword>
<dbReference type="HOGENOM" id="CLU_084761_2_1_6"/>
<evidence type="ECO:0000256" key="8">
    <source>
        <dbReference type="ARBA" id="ARBA00023136"/>
    </source>
</evidence>
<organism evidence="13 14">
    <name type="scientific">Psychrobacter arcticus (strain DSM 17307 / VKM B-2377 / 273-4)</name>
    <dbReference type="NCBI Taxonomy" id="259536"/>
    <lineage>
        <taxon>Bacteria</taxon>
        <taxon>Pseudomonadati</taxon>
        <taxon>Pseudomonadota</taxon>
        <taxon>Gammaproteobacteria</taxon>
        <taxon>Moraxellales</taxon>
        <taxon>Moraxellaceae</taxon>
        <taxon>Psychrobacter</taxon>
    </lineage>
</organism>
<keyword evidence="8 11" id="KW-0472">Membrane</keyword>
<dbReference type="Gene3D" id="3.30.700.10">
    <property type="entry name" value="Glycoprotein, Type 4 Pilin"/>
    <property type="match status" value="1"/>
</dbReference>
<accession>Q4FV54</accession>
<comment type="similarity">
    <text evidence="9">Belongs to the GSP H family.</text>
</comment>
<evidence type="ECO:0000256" key="10">
    <source>
        <dbReference type="ARBA" id="ARBA00030775"/>
    </source>
</evidence>
<dbReference type="STRING" id="259536.Psyc_0233"/>
<evidence type="ECO:0000313" key="13">
    <source>
        <dbReference type="EMBL" id="AAZ18104.1"/>
    </source>
</evidence>
<evidence type="ECO:0000256" key="5">
    <source>
        <dbReference type="ARBA" id="ARBA00022519"/>
    </source>
</evidence>
<evidence type="ECO:0000256" key="1">
    <source>
        <dbReference type="ARBA" id="ARBA00004377"/>
    </source>
</evidence>
<dbReference type="Pfam" id="PF12019">
    <property type="entry name" value="GspH"/>
    <property type="match status" value="1"/>
</dbReference>
<gene>
    <name evidence="13" type="primary">fimT</name>
    <name evidence="13" type="ordered locus">Psyc_0233</name>
</gene>
<dbReference type="GO" id="GO:0015628">
    <property type="term" value="P:protein secretion by the type II secretion system"/>
    <property type="evidence" value="ECO:0007669"/>
    <property type="project" value="InterPro"/>
</dbReference>
<evidence type="ECO:0000259" key="12">
    <source>
        <dbReference type="Pfam" id="PF12019"/>
    </source>
</evidence>
<dbReference type="AlphaFoldDB" id="Q4FV54"/>